<accession>A0A1I7IF55</accession>
<organism evidence="1 2">
    <name type="scientific">Alicyclobacillus macrosporangiidus</name>
    <dbReference type="NCBI Taxonomy" id="392015"/>
    <lineage>
        <taxon>Bacteria</taxon>
        <taxon>Bacillati</taxon>
        <taxon>Bacillota</taxon>
        <taxon>Bacilli</taxon>
        <taxon>Bacillales</taxon>
        <taxon>Alicyclobacillaceae</taxon>
        <taxon>Alicyclobacillus</taxon>
    </lineage>
</organism>
<evidence type="ECO:0000313" key="2">
    <source>
        <dbReference type="Proteomes" id="UP000183508"/>
    </source>
</evidence>
<sequence length="176" mass="19902">MDLSQFAAHLGFPTNEALMEASQHFYAQGDVDWWITRLPDGRWAAWDDAELAPDRVECCDTYEEAVRHHQAGIAALYDGRDGVYSYHGQYGLLVVDVASQRVLEDWLDRDALGAVPERYREIITSLFGGDVADLFPPRPGRDEDWAGEPTDSGYRALGPDWDFQLDRDGAFFAQTR</sequence>
<reference evidence="2" key="1">
    <citation type="submission" date="2016-10" db="EMBL/GenBank/DDBJ databases">
        <authorList>
            <person name="Varghese N."/>
        </authorList>
    </citation>
    <scope>NUCLEOTIDE SEQUENCE [LARGE SCALE GENOMIC DNA]</scope>
    <source>
        <strain evidence="2">DSM 17980</strain>
    </source>
</reference>
<gene>
    <name evidence="1" type="ORF">SAMN05421543_106181</name>
</gene>
<evidence type="ECO:0000313" key="1">
    <source>
        <dbReference type="EMBL" id="SFU71490.1"/>
    </source>
</evidence>
<dbReference type="STRING" id="392015.SAMN05421543_106181"/>
<keyword evidence="2" id="KW-1185">Reference proteome</keyword>
<dbReference type="RefSeq" id="WP_074951120.1">
    <property type="nucleotide sequence ID" value="NZ_FPBV01000006.1"/>
</dbReference>
<protein>
    <submittedName>
        <fullName evidence="1">Uncharacterized protein</fullName>
    </submittedName>
</protein>
<dbReference type="EMBL" id="FPBV01000006">
    <property type="protein sequence ID" value="SFU71490.1"/>
    <property type="molecule type" value="Genomic_DNA"/>
</dbReference>
<proteinExistence type="predicted"/>
<name>A0A1I7IF55_9BACL</name>
<dbReference type="Proteomes" id="UP000183508">
    <property type="component" value="Unassembled WGS sequence"/>
</dbReference>
<dbReference type="OrthoDB" id="2967050at2"/>
<dbReference type="AlphaFoldDB" id="A0A1I7IF55"/>